<organism evidence="1 2">
    <name type="scientific">Deinococcus depolymerans</name>
    <dbReference type="NCBI Taxonomy" id="392408"/>
    <lineage>
        <taxon>Bacteria</taxon>
        <taxon>Thermotogati</taxon>
        <taxon>Deinococcota</taxon>
        <taxon>Deinococci</taxon>
        <taxon>Deinococcales</taxon>
        <taxon>Deinococcaceae</taxon>
        <taxon>Deinococcus</taxon>
    </lineage>
</organism>
<keyword evidence="2" id="KW-1185">Reference proteome</keyword>
<dbReference type="Proteomes" id="UP001500191">
    <property type="component" value="Unassembled WGS sequence"/>
</dbReference>
<gene>
    <name evidence="1" type="ORF">GCM10008937_22950</name>
</gene>
<evidence type="ECO:0000313" key="1">
    <source>
        <dbReference type="EMBL" id="GAA0514647.1"/>
    </source>
</evidence>
<evidence type="ECO:0000313" key="2">
    <source>
        <dbReference type="Proteomes" id="UP001500191"/>
    </source>
</evidence>
<accession>A0ABN1CAT0</accession>
<comment type="caution">
    <text evidence="1">The sequence shown here is derived from an EMBL/GenBank/DDBJ whole genome shotgun (WGS) entry which is preliminary data.</text>
</comment>
<name>A0ABN1CAT0_9DEIO</name>
<sequence length="217" mass="22873">MQFMPSDLFSASLTAPDLLPSTSRPARRPALLEQVLHSDDLSYRVAQAVSVIHAHRQQGHWLRLLLLPGPVPEVAALLGERLHRPGASVGLGSSLGHAQHLLGRCAAPLGTDPAPLHALVAAGGVLEVIPTGAEAQVLTQTQALAAALDAQLRAAQPVPARGLFSFRRSRAPADESGTQAELEVQGQLRALRAALGDLQAVVLRSTSLDWDDVPLLP</sequence>
<proteinExistence type="predicted"/>
<dbReference type="EMBL" id="BAAADB010000021">
    <property type="protein sequence ID" value="GAA0514647.1"/>
    <property type="molecule type" value="Genomic_DNA"/>
</dbReference>
<reference evidence="1 2" key="1">
    <citation type="journal article" date="2019" name="Int. J. Syst. Evol. Microbiol.">
        <title>The Global Catalogue of Microorganisms (GCM) 10K type strain sequencing project: providing services to taxonomists for standard genome sequencing and annotation.</title>
        <authorList>
            <consortium name="The Broad Institute Genomics Platform"/>
            <consortium name="The Broad Institute Genome Sequencing Center for Infectious Disease"/>
            <person name="Wu L."/>
            <person name="Ma J."/>
        </authorList>
    </citation>
    <scope>NUCLEOTIDE SEQUENCE [LARGE SCALE GENOMIC DNA]</scope>
    <source>
        <strain evidence="1 2">JCM 14368</strain>
    </source>
</reference>
<protein>
    <submittedName>
        <fullName evidence="1">Uncharacterized protein</fullName>
    </submittedName>
</protein>